<comment type="subcellular location">
    <subcellularLocation>
        <location evidence="1">Cytoplasm</location>
    </subcellularLocation>
</comment>
<dbReference type="SUPFAM" id="SSF52540">
    <property type="entry name" value="P-loop containing nucleoside triphosphate hydrolases"/>
    <property type="match status" value="1"/>
</dbReference>
<dbReference type="PRINTS" id="PR00315">
    <property type="entry name" value="ELONGATNFCT"/>
</dbReference>
<dbReference type="CDD" id="cd04171">
    <property type="entry name" value="SelB"/>
    <property type="match status" value="1"/>
</dbReference>
<dbReference type="InterPro" id="IPR048931">
    <property type="entry name" value="WHD_2nd_SelB_bact"/>
</dbReference>
<dbReference type="OrthoDB" id="9803139at2"/>
<dbReference type="InterPro" id="IPR031157">
    <property type="entry name" value="G_TR_CS"/>
</dbReference>
<evidence type="ECO:0000313" key="11">
    <source>
        <dbReference type="Proteomes" id="UP000270411"/>
    </source>
</evidence>
<dbReference type="Gene3D" id="1.10.10.10">
    <property type="entry name" value="Winged helix-like DNA-binding domain superfamily/Winged helix DNA-binding domain"/>
    <property type="match status" value="3"/>
</dbReference>
<dbReference type="InterPro" id="IPR050055">
    <property type="entry name" value="EF-Tu_GTPase"/>
</dbReference>
<dbReference type="Proteomes" id="UP000270411">
    <property type="component" value="Chromosome 2"/>
</dbReference>
<dbReference type="Pfam" id="PF00009">
    <property type="entry name" value="GTP_EFTU"/>
    <property type="match status" value="1"/>
</dbReference>
<evidence type="ECO:0000256" key="2">
    <source>
        <dbReference type="ARBA" id="ARBA00015953"/>
    </source>
</evidence>
<dbReference type="GO" id="GO:0003746">
    <property type="term" value="F:translation elongation factor activity"/>
    <property type="evidence" value="ECO:0007669"/>
    <property type="project" value="UniProtKB-KW"/>
</dbReference>
<dbReference type="PANTHER" id="PTHR43721">
    <property type="entry name" value="ELONGATION FACTOR TU-RELATED"/>
    <property type="match status" value="1"/>
</dbReference>
<comment type="function">
    <text evidence="7">Translation factor necessary for the incorporation of selenocysteine into proteins. It probably replaces EF-Tu for the insertion of selenocysteine directed by the UGA codon. SelB binds GTP and GDP.</text>
</comment>
<dbReference type="Gene3D" id="2.40.30.10">
    <property type="entry name" value="Translation factors"/>
    <property type="match status" value="1"/>
</dbReference>
<dbReference type="PROSITE" id="PS00301">
    <property type="entry name" value="G_TR_1"/>
    <property type="match status" value="1"/>
</dbReference>
<dbReference type="AlphaFoldDB" id="A0A3G8H726"/>
<dbReference type="EMBL" id="CP033970">
    <property type="protein sequence ID" value="AZG16005.1"/>
    <property type="molecule type" value="Genomic_DNA"/>
</dbReference>
<evidence type="ECO:0000256" key="3">
    <source>
        <dbReference type="ARBA" id="ARBA00022490"/>
    </source>
</evidence>
<evidence type="ECO:0000313" key="10">
    <source>
        <dbReference type="EMBL" id="AZG16005.1"/>
    </source>
</evidence>
<proteinExistence type="predicted"/>
<dbReference type="InterPro" id="IPR004161">
    <property type="entry name" value="EFTu-like_2"/>
</dbReference>
<dbReference type="SUPFAM" id="SSF46785">
    <property type="entry name" value="Winged helix' DNA-binding domain"/>
    <property type="match status" value="3"/>
</dbReference>
<dbReference type="GO" id="GO:0003924">
    <property type="term" value="F:GTPase activity"/>
    <property type="evidence" value="ECO:0007669"/>
    <property type="project" value="InterPro"/>
</dbReference>
<dbReference type="InterPro" id="IPR000795">
    <property type="entry name" value="T_Tr_GTP-bd_dom"/>
</dbReference>
<dbReference type="PANTHER" id="PTHR43721:SF22">
    <property type="entry name" value="ELONGATION FACTOR TU, MITOCHONDRIAL"/>
    <property type="match status" value="1"/>
</dbReference>
<dbReference type="GO" id="GO:0001514">
    <property type="term" value="P:selenocysteine incorporation"/>
    <property type="evidence" value="ECO:0007669"/>
    <property type="project" value="InterPro"/>
</dbReference>
<evidence type="ECO:0000256" key="5">
    <source>
        <dbReference type="ARBA" id="ARBA00022917"/>
    </source>
</evidence>
<dbReference type="Pfam" id="PF25461">
    <property type="entry name" value="Beta-barrel_SelB"/>
    <property type="match status" value="1"/>
</dbReference>
<organism evidence="10 11">
    <name type="scientific">Cupriavidus pauculus</name>
    <dbReference type="NCBI Taxonomy" id="82633"/>
    <lineage>
        <taxon>Bacteria</taxon>
        <taxon>Pseudomonadati</taxon>
        <taxon>Pseudomonadota</taxon>
        <taxon>Betaproteobacteria</taxon>
        <taxon>Burkholderiales</taxon>
        <taxon>Burkholderiaceae</taxon>
        <taxon>Cupriavidus</taxon>
    </lineage>
</organism>
<name>A0A3G8H726_9BURK</name>
<dbReference type="Pfam" id="PF21214">
    <property type="entry name" value="WHD_2nd_SelB_bact"/>
    <property type="match status" value="1"/>
</dbReference>
<dbReference type="InterPro" id="IPR027417">
    <property type="entry name" value="P-loop_NTPase"/>
</dbReference>
<keyword evidence="10" id="KW-0251">Elongation factor</keyword>
<dbReference type="KEGG" id="cpau:EHF44_21500"/>
<dbReference type="PROSITE" id="PS51722">
    <property type="entry name" value="G_TR_2"/>
    <property type="match status" value="1"/>
</dbReference>
<evidence type="ECO:0000259" key="9">
    <source>
        <dbReference type="PROSITE" id="PS51722"/>
    </source>
</evidence>
<dbReference type="CDD" id="cd03696">
    <property type="entry name" value="SelB_II"/>
    <property type="match status" value="1"/>
</dbReference>
<dbReference type="GO" id="GO:0003723">
    <property type="term" value="F:RNA binding"/>
    <property type="evidence" value="ECO:0007669"/>
    <property type="project" value="InterPro"/>
</dbReference>
<accession>A0A3G8H726</accession>
<protein>
    <recommendedName>
        <fullName evidence="2">Selenocysteine-specific elongation factor</fullName>
    </recommendedName>
    <alternativeName>
        <fullName evidence="8">SelB translation factor</fullName>
    </alternativeName>
</protein>
<evidence type="ECO:0000256" key="4">
    <source>
        <dbReference type="ARBA" id="ARBA00022741"/>
    </source>
</evidence>
<dbReference type="InterPro" id="IPR009000">
    <property type="entry name" value="Transl_B-barrel_sf"/>
</dbReference>
<dbReference type="InterPro" id="IPR036390">
    <property type="entry name" value="WH_DNA-bd_sf"/>
</dbReference>
<dbReference type="GO" id="GO:0005737">
    <property type="term" value="C:cytoplasm"/>
    <property type="evidence" value="ECO:0007669"/>
    <property type="project" value="UniProtKB-SubCell"/>
</dbReference>
<dbReference type="RefSeq" id="WP_124685736.1">
    <property type="nucleotide sequence ID" value="NZ_CP033970.1"/>
</dbReference>
<dbReference type="Pfam" id="PF09106">
    <property type="entry name" value="WHD_2nd_SelB"/>
    <property type="match status" value="1"/>
</dbReference>
<sequence>MIVGTAGHIDHGKTTLVRALTGVDTDRLKEEKARGISIELGYAYTPLPGGDVLGYIDVPGHERLIHTMAAGASGIDLALLVVAADDGVMPQTREHVAIVERLGVPRAVVALTKADHADAARLAAVRDEIASLLAATPYAGADIFAVNATDAADAGVARLRDWLHDAARQQPARRSDGRFRLAVDRVFTLAGHGTVVTGTVFDGRVAVGDVMQVAPSGLPARVRSIHAQNRPADAGLAGQRCALNLAGVDKDAIRRGDWIVDPVLMAPVTRLDVRLTLQPGADLRIGHWTPVHVHLGAAHRVANVVLLDAESLDAGGTALAQLVFATPLCALAGDRIIVRNAQATQTVGGGVVLDNLAPERHRRTPARLAWLQAVERYLSGQGLAALLEHAPHGLGERRLVRLTGRAADAGTLPPDAQHVGDTWILARDVDALRARVLDTLAGFHARMPDEPGLGAGSLRRVAFAGAPLPDALWSALLDTLLQRHDVERHGGWLRLPGHAITFTDAEQALAARLLPRVAAGSFDPPWVREHAVALNAPEEQVRQVLRKLARQGDVHQVVRDLFYAAPVIEALAGRFGAMAAAHGRVEVIAFRDAVGLGRKRTIQLLEFFDRAGYTRRVANARMLRPDSEWRPAAPPTTEGIRIR</sequence>
<dbReference type="InterPro" id="IPR004535">
    <property type="entry name" value="Transl_elong_SelB"/>
</dbReference>
<feature type="domain" description="Tr-type G" evidence="9">
    <location>
        <begin position="1"/>
        <end position="223"/>
    </location>
</feature>
<dbReference type="Pfam" id="PF09107">
    <property type="entry name" value="WHD_3rd_SelB"/>
    <property type="match status" value="1"/>
</dbReference>
<keyword evidence="3" id="KW-0963">Cytoplasm</keyword>
<evidence type="ECO:0000256" key="6">
    <source>
        <dbReference type="ARBA" id="ARBA00023134"/>
    </source>
</evidence>
<dbReference type="InterPro" id="IPR036388">
    <property type="entry name" value="WH-like_DNA-bd_sf"/>
</dbReference>
<dbReference type="NCBIfam" id="TIGR00475">
    <property type="entry name" value="selB"/>
    <property type="match status" value="1"/>
</dbReference>
<dbReference type="Gene3D" id="3.40.50.300">
    <property type="entry name" value="P-loop containing nucleotide triphosphate hydrolases"/>
    <property type="match status" value="1"/>
</dbReference>
<evidence type="ECO:0000256" key="8">
    <source>
        <dbReference type="ARBA" id="ARBA00031615"/>
    </source>
</evidence>
<reference evidence="11" key="1">
    <citation type="submission" date="2018-11" db="EMBL/GenBank/DDBJ databases">
        <title>FDA dAtabase for Regulatory Grade micrObial Sequences (FDA-ARGOS): Supporting development and validation of Infectious Disease Dx tests.</title>
        <authorList>
            <person name="Goldberg B."/>
            <person name="Campos J."/>
            <person name="Tallon L."/>
            <person name="Sadzewicz L."/>
            <person name="Zhao X."/>
            <person name="Vavikolanu K."/>
            <person name="Mehta A."/>
            <person name="Aluvathingal J."/>
            <person name="Nadendla S."/>
            <person name="Geyer C."/>
            <person name="Nandy P."/>
            <person name="Yan Y."/>
            <person name="Sichtig H."/>
        </authorList>
    </citation>
    <scope>NUCLEOTIDE SEQUENCE [LARGE SCALE GENOMIC DNA]</scope>
    <source>
        <strain evidence="11">FDAARGOS_614</strain>
    </source>
</reference>
<dbReference type="SUPFAM" id="SSF50447">
    <property type="entry name" value="Translation proteins"/>
    <property type="match status" value="1"/>
</dbReference>
<dbReference type="InterPro" id="IPR015190">
    <property type="entry name" value="Elong_fac_SelB-wing-hlx_typ-2"/>
</dbReference>
<gene>
    <name evidence="10" type="primary">selB</name>
    <name evidence="10" type="ORF">EHF44_21500</name>
</gene>
<dbReference type="GO" id="GO:0005525">
    <property type="term" value="F:GTP binding"/>
    <property type="evidence" value="ECO:0007669"/>
    <property type="project" value="UniProtKB-KW"/>
</dbReference>
<evidence type="ECO:0000256" key="1">
    <source>
        <dbReference type="ARBA" id="ARBA00004496"/>
    </source>
</evidence>
<dbReference type="InterPro" id="IPR057335">
    <property type="entry name" value="Beta-barrel_SelB"/>
</dbReference>
<dbReference type="InterPro" id="IPR015191">
    <property type="entry name" value="SelB_WHD4"/>
</dbReference>
<evidence type="ECO:0000256" key="7">
    <source>
        <dbReference type="ARBA" id="ARBA00025526"/>
    </source>
</evidence>
<dbReference type="Pfam" id="PF03144">
    <property type="entry name" value="GTP_EFTU_D2"/>
    <property type="match status" value="1"/>
</dbReference>
<dbReference type="InterPro" id="IPR009001">
    <property type="entry name" value="Transl_elong_EF1A/Init_IF2_C"/>
</dbReference>
<dbReference type="SUPFAM" id="SSF50465">
    <property type="entry name" value="EF-Tu/eEF-1alpha/eIF2-gamma C-terminal domain"/>
    <property type="match status" value="1"/>
</dbReference>
<keyword evidence="6" id="KW-0342">GTP-binding</keyword>
<keyword evidence="5" id="KW-0648">Protein biosynthesis</keyword>
<keyword evidence="4" id="KW-0547">Nucleotide-binding</keyword>
<dbReference type="CDD" id="cd15491">
    <property type="entry name" value="selB_III"/>
    <property type="match status" value="1"/>
</dbReference>